<dbReference type="PROSITE" id="PS51755">
    <property type="entry name" value="OMPR_PHOB"/>
    <property type="match status" value="1"/>
</dbReference>
<dbReference type="SUPFAM" id="SSF46894">
    <property type="entry name" value="C-terminal effector domain of the bipartite response regulators"/>
    <property type="match status" value="1"/>
</dbReference>
<dbReference type="InterPro" id="IPR027417">
    <property type="entry name" value="P-loop_NTPase"/>
</dbReference>
<dbReference type="Gene3D" id="3.40.50.300">
    <property type="entry name" value="P-loop containing nucleotide triphosphate hydrolases"/>
    <property type="match status" value="1"/>
</dbReference>
<dbReference type="InterPro" id="IPR016032">
    <property type="entry name" value="Sig_transdc_resp-reg_C-effctor"/>
</dbReference>
<sequence>MDASVFLHDDFAFGATMVVPRRRELLHKGVRVEVGDRAFDLLLFLVQSRGSVLSKDNIIATVWNNRVVEDNTVEGQVSALRRALGEDRSAIRTVTGRGYQFTGELTGNGAKANGPANVQADEPAFPGVTIPADICPLIGREIAVEEVRGILTRHRLITLVGSGGVGKTRLALEAARQSISSFDDGVFIAELAATTSADYLPTTIAVALGYPPGDGTPNLDRLAPTLLSRRLLLVLDNCEHLIDASARMAERLLRIAPRVTVLATSREPLRVPGEVVYRVPSLEIPPEDDRSDAREFGAVRLFEERAGADVRLSWDPATALRLESRICRHLDGIPLALELAAACVPVLGLQGVADRLENRFQILTHGARTALPRQQTLRATLDWSYSLLSDLQQTVLNRLSLFAGTFTMESAQLMVSCPDIPSDLVIAAIIELVDKSLVSVTSSAGNVRYRLLESTRAYAKEKLHEGGTLREWSSRHARYCLEIFEAGGHRASSGEDVDWRNVYGQHLDDLRSAMMWCFGPDGAMPLAVQLTVSSIPFLMHLALLKECQARVDEALAWLSTQDAEVDERHMKLYAARGMSLLCHTVAAHTGDAFQSTIDIAGDIGNLDFELLGMWGRWMCHYLNGEFESAIALSERFRQAASLSPWPCDHLAAHRLTGMSRLFAGDVSGAIDQLRIAAIDQTPLTRSQRMRFLYDEKMLSCASLALALWLGGKPDQARVMAQQSLESAREFDHPVSICYALSEAVCTIALLCGDDRALEEAVAALAAETRRHSISTWRARAQMWQGLMEMRAGNTSAFAQLIYPAMENIGSKRFYLSLTPFVTAMVDALTKHGKIEQATDVIEESLNRALRTRDKCSLPELLKAKAEVLLSDRKKPGLLEAEQLLVRAMESAEHYGLFSLKLRCAVSLAKLEHVKGNQDSAFNTIYPVMIEMVEGNDIADMQAARALLSANTNDAPDLKVQHLGTESRNPLL</sequence>
<dbReference type="Pfam" id="PF00486">
    <property type="entry name" value="Trans_reg_C"/>
    <property type="match status" value="1"/>
</dbReference>
<organism evidence="4 5">
    <name type="scientific">Paraburkholderia metrosideri</name>
    <dbReference type="NCBI Taxonomy" id="580937"/>
    <lineage>
        <taxon>Bacteria</taxon>
        <taxon>Pseudomonadati</taxon>
        <taxon>Pseudomonadota</taxon>
        <taxon>Betaproteobacteria</taxon>
        <taxon>Burkholderiales</taxon>
        <taxon>Burkholderiaceae</taxon>
        <taxon>Paraburkholderia</taxon>
    </lineage>
</organism>
<feature type="domain" description="OmpR/PhoB-type" evidence="3">
    <location>
        <begin position="8"/>
        <end position="103"/>
    </location>
</feature>
<protein>
    <recommendedName>
        <fullName evidence="3">OmpR/PhoB-type domain-containing protein</fullName>
    </recommendedName>
</protein>
<dbReference type="CDD" id="cd00383">
    <property type="entry name" value="trans_reg_C"/>
    <property type="match status" value="1"/>
</dbReference>
<dbReference type="InterPro" id="IPR001867">
    <property type="entry name" value="OmpR/PhoB-type_DNA-bd"/>
</dbReference>
<dbReference type="InterPro" id="IPR049945">
    <property type="entry name" value="AAA_22"/>
</dbReference>
<name>A0ABN7HQ81_9BURK</name>
<evidence type="ECO:0000313" key="4">
    <source>
        <dbReference type="EMBL" id="CAD6528587.1"/>
    </source>
</evidence>
<dbReference type="InterPro" id="IPR036388">
    <property type="entry name" value="WH-like_DNA-bd_sf"/>
</dbReference>
<dbReference type="RefSeq" id="WP_201642251.1">
    <property type="nucleotide sequence ID" value="NZ_CAJHCP010000004.1"/>
</dbReference>
<dbReference type="Pfam" id="PF13401">
    <property type="entry name" value="AAA_22"/>
    <property type="match status" value="1"/>
</dbReference>
<keyword evidence="5" id="KW-1185">Reference proteome</keyword>
<comment type="caution">
    <text evidence="4">The sequence shown here is derived from an EMBL/GenBank/DDBJ whole genome shotgun (WGS) entry which is preliminary data.</text>
</comment>
<gene>
    <name evidence="4" type="ORF">LMG28140_02153</name>
</gene>
<evidence type="ECO:0000259" key="3">
    <source>
        <dbReference type="PROSITE" id="PS51755"/>
    </source>
</evidence>
<dbReference type="Gene3D" id="1.25.40.10">
    <property type="entry name" value="Tetratricopeptide repeat domain"/>
    <property type="match status" value="1"/>
</dbReference>
<dbReference type="Gene3D" id="1.10.10.10">
    <property type="entry name" value="Winged helix-like DNA-binding domain superfamily/Winged helix DNA-binding domain"/>
    <property type="match status" value="1"/>
</dbReference>
<dbReference type="SMART" id="SM00862">
    <property type="entry name" value="Trans_reg_C"/>
    <property type="match status" value="1"/>
</dbReference>
<evidence type="ECO:0000256" key="2">
    <source>
        <dbReference type="PROSITE-ProRule" id="PRU01091"/>
    </source>
</evidence>
<dbReference type="Pfam" id="PF25872">
    <property type="entry name" value="HTH_77"/>
    <property type="match status" value="1"/>
</dbReference>
<dbReference type="PRINTS" id="PR00364">
    <property type="entry name" value="DISEASERSIST"/>
</dbReference>
<reference evidence="4 5" key="1">
    <citation type="submission" date="2020-10" db="EMBL/GenBank/DDBJ databases">
        <authorList>
            <person name="Peeters C."/>
        </authorList>
    </citation>
    <scope>NUCLEOTIDE SEQUENCE [LARGE SCALE GENOMIC DNA]</scope>
    <source>
        <strain evidence="4 5">LMG 28140</strain>
    </source>
</reference>
<evidence type="ECO:0000313" key="5">
    <source>
        <dbReference type="Proteomes" id="UP000598032"/>
    </source>
</evidence>
<keyword evidence="1 2" id="KW-0238">DNA-binding</keyword>
<evidence type="ECO:0000256" key="1">
    <source>
        <dbReference type="ARBA" id="ARBA00023125"/>
    </source>
</evidence>
<proteinExistence type="predicted"/>
<dbReference type="InterPro" id="IPR058852">
    <property type="entry name" value="HTH_77"/>
</dbReference>
<dbReference type="InterPro" id="IPR011990">
    <property type="entry name" value="TPR-like_helical_dom_sf"/>
</dbReference>
<dbReference type="PANTHER" id="PTHR47691">
    <property type="entry name" value="REGULATOR-RELATED"/>
    <property type="match status" value="1"/>
</dbReference>
<dbReference type="PANTHER" id="PTHR47691:SF3">
    <property type="entry name" value="HTH-TYPE TRANSCRIPTIONAL REGULATOR RV0890C-RELATED"/>
    <property type="match status" value="1"/>
</dbReference>
<dbReference type="EMBL" id="CAJHCP010000004">
    <property type="protein sequence ID" value="CAD6528587.1"/>
    <property type="molecule type" value="Genomic_DNA"/>
</dbReference>
<feature type="DNA-binding region" description="OmpR/PhoB-type" evidence="2">
    <location>
        <begin position="8"/>
        <end position="103"/>
    </location>
</feature>
<accession>A0ABN7HQ81</accession>
<dbReference type="SUPFAM" id="SSF52540">
    <property type="entry name" value="P-loop containing nucleoside triphosphate hydrolases"/>
    <property type="match status" value="1"/>
</dbReference>
<dbReference type="Proteomes" id="UP000598032">
    <property type="component" value="Unassembled WGS sequence"/>
</dbReference>